<name>A0A8X6T2Y0_NEPPI</name>
<dbReference type="AlphaFoldDB" id="A0A8X6T2Y0"/>
<reference evidence="1" key="1">
    <citation type="submission" date="2020-08" db="EMBL/GenBank/DDBJ databases">
        <title>Multicomponent nature underlies the extraordinary mechanical properties of spider dragline silk.</title>
        <authorList>
            <person name="Kono N."/>
            <person name="Nakamura H."/>
            <person name="Mori M."/>
            <person name="Yoshida Y."/>
            <person name="Ohtoshi R."/>
            <person name="Malay A.D."/>
            <person name="Moran D.A.P."/>
            <person name="Tomita M."/>
            <person name="Numata K."/>
            <person name="Arakawa K."/>
        </authorList>
    </citation>
    <scope>NUCLEOTIDE SEQUENCE</scope>
</reference>
<accession>A0A8X6T2Y0</accession>
<dbReference type="Proteomes" id="UP000887013">
    <property type="component" value="Unassembled WGS sequence"/>
</dbReference>
<dbReference type="EMBL" id="BMAW01096057">
    <property type="protein sequence ID" value="GFS73162.1"/>
    <property type="molecule type" value="Genomic_DNA"/>
</dbReference>
<evidence type="ECO:0000313" key="2">
    <source>
        <dbReference type="Proteomes" id="UP000887013"/>
    </source>
</evidence>
<organism evidence="1 2">
    <name type="scientific">Nephila pilipes</name>
    <name type="common">Giant wood spider</name>
    <name type="synonym">Nephila maculata</name>
    <dbReference type="NCBI Taxonomy" id="299642"/>
    <lineage>
        <taxon>Eukaryota</taxon>
        <taxon>Metazoa</taxon>
        <taxon>Ecdysozoa</taxon>
        <taxon>Arthropoda</taxon>
        <taxon>Chelicerata</taxon>
        <taxon>Arachnida</taxon>
        <taxon>Araneae</taxon>
        <taxon>Araneomorphae</taxon>
        <taxon>Entelegynae</taxon>
        <taxon>Araneoidea</taxon>
        <taxon>Nephilidae</taxon>
        <taxon>Nephila</taxon>
    </lineage>
</organism>
<protein>
    <submittedName>
        <fullName evidence="1">Uncharacterized protein</fullName>
    </submittedName>
</protein>
<comment type="caution">
    <text evidence="1">The sequence shown here is derived from an EMBL/GenBank/DDBJ whole genome shotgun (WGS) entry which is preliminary data.</text>
</comment>
<gene>
    <name evidence="1" type="ORF">NPIL_483881</name>
</gene>
<proteinExistence type="predicted"/>
<evidence type="ECO:0000313" key="1">
    <source>
        <dbReference type="EMBL" id="GFS73162.1"/>
    </source>
</evidence>
<sequence>MNNRYSSTIFEANSNSISKETPKAFLSKPRSYKDEALRTEAYFLLCIISENENSCEDSGNAWMSEAPYISNAVETIKF</sequence>
<keyword evidence="2" id="KW-1185">Reference proteome</keyword>